<sequence>MMMLDEAAVAVILRNLVDNAVRYVPVGGKVDISVLCLETEVMFEVLDSGRGIPQAEPEQVLEPFYGLD</sequence>
<dbReference type="Gene3D" id="3.30.565.10">
    <property type="entry name" value="Histidine kinase-like ATPase, C-terminal domain"/>
    <property type="match status" value="1"/>
</dbReference>
<evidence type="ECO:0000313" key="7">
    <source>
        <dbReference type="EMBL" id="MBB5397983.1"/>
    </source>
</evidence>
<dbReference type="EMBL" id="JACHDE010000001">
    <property type="protein sequence ID" value="MBB5397983.1"/>
    <property type="molecule type" value="Genomic_DNA"/>
</dbReference>
<dbReference type="AlphaFoldDB" id="A0A7W8L181"/>
<dbReference type="InterPro" id="IPR050736">
    <property type="entry name" value="Sensor_HK_Regulatory"/>
</dbReference>
<protein>
    <recommendedName>
        <fullName evidence="2">histidine kinase</fullName>
        <ecNumber evidence="2">2.7.13.3</ecNumber>
    </recommendedName>
</protein>
<dbReference type="PANTHER" id="PTHR43711">
    <property type="entry name" value="TWO-COMPONENT HISTIDINE KINASE"/>
    <property type="match status" value="1"/>
</dbReference>
<keyword evidence="3" id="KW-0808">Transferase</keyword>
<dbReference type="CDD" id="cd00075">
    <property type="entry name" value="HATPase"/>
    <property type="match status" value="1"/>
</dbReference>
<gene>
    <name evidence="7" type="ORF">HDG41_000019</name>
</gene>
<comment type="catalytic activity">
    <reaction evidence="1">
        <text>ATP + protein L-histidine = ADP + protein N-phospho-L-histidine.</text>
        <dbReference type="EC" id="2.7.13.3"/>
    </reaction>
</comment>
<dbReference type="PANTHER" id="PTHR43711:SF1">
    <property type="entry name" value="HISTIDINE KINASE 1"/>
    <property type="match status" value="1"/>
</dbReference>
<dbReference type="PROSITE" id="PS50109">
    <property type="entry name" value="HIS_KIN"/>
    <property type="match status" value="1"/>
</dbReference>
<keyword evidence="5" id="KW-0902">Two-component regulatory system</keyword>
<evidence type="ECO:0000259" key="6">
    <source>
        <dbReference type="PROSITE" id="PS50109"/>
    </source>
</evidence>
<accession>A0A7W8L181</accession>
<evidence type="ECO:0000256" key="3">
    <source>
        <dbReference type="ARBA" id="ARBA00022679"/>
    </source>
</evidence>
<dbReference type="SUPFAM" id="SSF55874">
    <property type="entry name" value="ATPase domain of HSP90 chaperone/DNA topoisomerase II/histidine kinase"/>
    <property type="match status" value="1"/>
</dbReference>
<name>A0A7W8L181_9BURK</name>
<evidence type="ECO:0000256" key="2">
    <source>
        <dbReference type="ARBA" id="ARBA00012438"/>
    </source>
</evidence>
<dbReference type="InterPro" id="IPR003594">
    <property type="entry name" value="HATPase_dom"/>
</dbReference>
<dbReference type="RefSeq" id="WP_184224930.1">
    <property type="nucleotide sequence ID" value="NZ_JACHDE010000001.1"/>
</dbReference>
<evidence type="ECO:0000256" key="5">
    <source>
        <dbReference type="ARBA" id="ARBA00023012"/>
    </source>
</evidence>
<proteinExistence type="predicted"/>
<reference evidence="7 8" key="1">
    <citation type="submission" date="2020-08" db="EMBL/GenBank/DDBJ databases">
        <title>Genomic Encyclopedia of Type Strains, Phase IV (KMG-V): Genome sequencing to study the core and pangenomes of soil and plant-associated prokaryotes.</title>
        <authorList>
            <person name="Whitman W."/>
        </authorList>
    </citation>
    <scope>NUCLEOTIDE SEQUENCE [LARGE SCALE GENOMIC DNA]</scope>
    <source>
        <strain evidence="7 8">JPY162</strain>
    </source>
</reference>
<evidence type="ECO:0000256" key="1">
    <source>
        <dbReference type="ARBA" id="ARBA00000085"/>
    </source>
</evidence>
<dbReference type="EC" id="2.7.13.3" evidence="2"/>
<dbReference type="GO" id="GO:0000160">
    <property type="term" value="P:phosphorelay signal transduction system"/>
    <property type="evidence" value="ECO:0007669"/>
    <property type="project" value="UniProtKB-KW"/>
</dbReference>
<evidence type="ECO:0000313" key="8">
    <source>
        <dbReference type="Proteomes" id="UP000592820"/>
    </source>
</evidence>
<keyword evidence="4 7" id="KW-0418">Kinase</keyword>
<feature type="domain" description="Histidine kinase" evidence="6">
    <location>
        <begin position="1"/>
        <end position="68"/>
    </location>
</feature>
<dbReference type="InterPro" id="IPR036890">
    <property type="entry name" value="HATPase_C_sf"/>
</dbReference>
<comment type="caution">
    <text evidence="7">The sequence shown here is derived from an EMBL/GenBank/DDBJ whole genome shotgun (WGS) entry which is preliminary data.</text>
</comment>
<dbReference type="Proteomes" id="UP000592820">
    <property type="component" value="Unassembled WGS sequence"/>
</dbReference>
<organism evidence="7 8">
    <name type="scientific">Paraburkholderia youngii</name>
    <dbReference type="NCBI Taxonomy" id="2782701"/>
    <lineage>
        <taxon>Bacteria</taxon>
        <taxon>Pseudomonadati</taxon>
        <taxon>Pseudomonadota</taxon>
        <taxon>Betaproteobacteria</taxon>
        <taxon>Burkholderiales</taxon>
        <taxon>Burkholderiaceae</taxon>
        <taxon>Paraburkholderia</taxon>
    </lineage>
</organism>
<dbReference type="Pfam" id="PF02518">
    <property type="entry name" value="HATPase_c"/>
    <property type="match status" value="1"/>
</dbReference>
<dbReference type="InterPro" id="IPR005467">
    <property type="entry name" value="His_kinase_dom"/>
</dbReference>
<dbReference type="GO" id="GO:0004673">
    <property type="term" value="F:protein histidine kinase activity"/>
    <property type="evidence" value="ECO:0007669"/>
    <property type="project" value="UniProtKB-EC"/>
</dbReference>
<evidence type="ECO:0000256" key="4">
    <source>
        <dbReference type="ARBA" id="ARBA00022777"/>
    </source>
</evidence>